<organism evidence="1 2">
    <name type="scientific">Yasminevirus sp. GU-2018</name>
    <dbReference type="NCBI Taxonomy" id="2420051"/>
    <lineage>
        <taxon>Viruses</taxon>
        <taxon>Varidnaviria</taxon>
        <taxon>Bamfordvirae</taxon>
        <taxon>Nucleocytoviricota</taxon>
        <taxon>Megaviricetes</taxon>
        <taxon>Imitervirales</taxon>
        <taxon>Mimiviridae</taxon>
        <taxon>Klosneuvirinae</taxon>
        <taxon>Yasminevirus</taxon>
        <taxon>Yasminevirus saudimassiliense</taxon>
    </lineage>
</organism>
<gene>
    <name evidence="1" type="ORF">YASMINEVIRUS_1471</name>
</gene>
<reference evidence="1 2" key="1">
    <citation type="submission" date="2018-10" db="EMBL/GenBank/DDBJ databases">
        <authorList>
            <consortium name="IHU Genomes"/>
        </authorList>
    </citation>
    <scope>NUCLEOTIDE SEQUENCE [LARGE SCALE GENOMIC DNA]</scope>
    <source>
        <strain evidence="1 2">A1</strain>
    </source>
</reference>
<name>A0A5K0UA19_9VIRU</name>
<protein>
    <submittedName>
        <fullName evidence="1">Uncharacterized protein</fullName>
    </submittedName>
</protein>
<keyword evidence="2" id="KW-1185">Reference proteome</keyword>
<accession>A0A5K0UA19</accession>
<proteinExistence type="predicted"/>
<sequence length="343" mass="38540">MLKSAVGIIIKKTRNSWVVDVVRPADSNGCKRSKIQTTLFFENFKCDALKLNKLFNEQDVVRFSYKKIVDCNCTKIIVYNVHKLIVDKIKGCIGEYDFGCEVLPIITTKPNACPKSGKRTNTKVYVVWNVDSSEIPKDCCKNVTAEYVCLDSKEFCFKFSNIKDDCTDYKLICLVKLCTVCNRKCNHDGHNDSSEKCDECDDAEHGSEQSSDHSSCDESECRDCDNDNNNDVESDCGCDTTSTASTTTTTKKQCNCHHTTTVCPTTTQTPTTTICPTTSKPCSCDKCKKHGCCGDKSECPPKFEVCCSCKTSPWQYTVLKYLRILLFMLVLFSVSKYIVMCIF</sequence>
<comment type="caution">
    <text evidence="1">The sequence shown here is derived from an EMBL/GenBank/DDBJ whole genome shotgun (WGS) entry which is preliminary data.</text>
</comment>
<evidence type="ECO:0000313" key="1">
    <source>
        <dbReference type="EMBL" id="VBB18939.1"/>
    </source>
</evidence>
<dbReference type="EMBL" id="UPSH01000001">
    <property type="protein sequence ID" value="VBB18939.1"/>
    <property type="molecule type" value="Genomic_DNA"/>
</dbReference>
<evidence type="ECO:0000313" key="2">
    <source>
        <dbReference type="Proteomes" id="UP000594342"/>
    </source>
</evidence>
<dbReference type="Proteomes" id="UP000594342">
    <property type="component" value="Unassembled WGS sequence"/>
</dbReference>